<dbReference type="AlphaFoldDB" id="A0A6N4RDP8"/>
<dbReference type="GO" id="GO:0004521">
    <property type="term" value="F:RNA endonuclease activity"/>
    <property type="evidence" value="ECO:0007669"/>
    <property type="project" value="UniProtKB-UniRule"/>
</dbReference>
<evidence type="ECO:0000256" key="6">
    <source>
        <dbReference type="ARBA" id="ARBA00022833"/>
    </source>
</evidence>
<gene>
    <name evidence="7 8" type="primary">ybeY</name>
    <name evidence="8" type="ORF">DI628_04840</name>
</gene>
<sequence>MSDDEALPWELTLRFGGTAEGRDLNREFRHKDYATNVLSFPSDDEEPEGDTWYVGDIFICVPVLAKESDELEIPLAAHLQHLVVHGMLHLVGYDHDLGEAEAEEMENLERTILAEMGLPDPYLAHEVLMMKDA</sequence>
<dbReference type="InterPro" id="IPR020549">
    <property type="entry name" value="YbeY_CS"/>
</dbReference>
<comment type="cofactor">
    <cofactor evidence="7">
        <name>Zn(2+)</name>
        <dbReference type="ChEBI" id="CHEBI:29105"/>
    </cofactor>
    <text evidence="7">Binds 1 zinc ion.</text>
</comment>
<keyword evidence="7" id="KW-0698">rRNA processing</keyword>
<dbReference type="HAMAP" id="MF_00009">
    <property type="entry name" value="Endoribonucl_YbeY"/>
    <property type="match status" value="1"/>
</dbReference>
<dbReference type="GO" id="GO:0005737">
    <property type="term" value="C:cytoplasm"/>
    <property type="evidence" value="ECO:0007669"/>
    <property type="project" value="UniProtKB-SubCell"/>
</dbReference>
<protein>
    <recommendedName>
        <fullName evidence="7">Endoribonuclease YbeY</fullName>
        <ecNumber evidence="7">3.1.-.-</ecNumber>
    </recommendedName>
</protein>
<proteinExistence type="inferred from homology"/>
<keyword evidence="4 7" id="KW-0255">Endonuclease</keyword>
<dbReference type="EC" id="3.1.-.-" evidence="7"/>
<evidence type="ECO:0000256" key="2">
    <source>
        <dbReference type="ARBA" id="ARBA00022722"/>
    </source>
</evidence>
<evidence type="ECO:0000313" key="9">
    <source>
        <dbReference type="Proteomes" id="UP000320948"/>
    </source>
</evidence>
<evidence type="ECO:0000256" key="4">
    <source>
        <dbReference type="ARBA" id="ARBA00022759"/>
    </source>
</evidence>
<feature type="binding site" evidence="7">
    <location>
        <position position="95"/>
    </location>
    <ligand>
        <name>Zn(2+)</name>
        <dbReference type="ChEBI" id="CHEBI:29105"/>
        <note>catalytic</note>
    </ligand>
</feature>
<comment type="similarity">
    <text evidence="1 7">Belongs to the endoribonuclease YbeY family.</text>
</comment>
<dbReference type="GO" id="GO:0008270">
    <property type="term" value="F:zinc ion binding"/>
    <property type="evidence" value="ECO:0007669"/>
    <property type="project" value="UniProtKB-UniRule"/>
</dbReference>
<evidence type="ECO:0000256" key="3">
    <source>
        <dbReference type="ARBA" id="ARBA00022723"/>
    </source>
</evidence>
<dbReference type="PANTHER" id="PTHR46986:SF1">
    <property type="entry name" value="ENDORIBONUCLEASE YBEY, CHLOROPLASTIC"/>
    <property type="match status" value="1"/>
</dbReference>
<evidence type="ECO:0000256" key="1">
    <source>
        <dbReference type="ARBA" id="ARBA00010875"/>
    </source>
</evidence>
<dbReference type="InterPro" id="IPR002036">
    <property type="entry name" value="YbeY"/>
</dbReference>
<evidence type="ECO:0000256" key="5">
    <source>
        <dbReference type="ARBA" id="ARBA00022801"/>
    </source>
</evidence>
<dbReference type="GO" id="GO:0004222">
    <property type="term" value="F:metalloendopeptidase activity"/>
    <property type="evidence" value="ECO:0007669"/>
    <property type="project" value="InterPro"/>
</dbReference>
<dbReference type="EMBL" id="VAFM01000001">
    <property type="protein sequence ID" value="TKW62112.1"/>
    <property type="molecule type" value="Genomic_DNA"/>
</dbReference>
<keyword evidence="3 7" id="KW-0479">Metal-binding</keyword>
<evidence type="ECO:0000256" key="7">
    <source>
        <dbReference type="HAMAP-Rule" id="MF_00009"/>
    </source>
</evidence>
<dbReference type="PROSITE" id="PS01306">
    <property type="entry name" value="UPF0054"/>
    <property type="match status" value="1"/>
</dbReference>
<comment type="subcellular location">
    <subcellularLocation>
        <location evidence="7">Cytoplasm</location>
    </subcellularLocation>
</comment>
<comment type="function">
    <text evidence="7">Single strand-specific metallo-endoribonuclease involved in late-stage 70S ribosome quality control and in maturation of the 3' terminus of the 16S rRNA.</text>
</comment>
<keyword evidence="6 7" id="KW-0862">Zinc</keyword>
<accession>A0A6N4RDP8</accession>
<reference evidence="8 9" key="1">
    <citation type="journal article" date="2017" name="Nat. Commun.">
        <title>In situ click chemistry generation of cyclooxygenase-2 inhibitors.</title>
        <authorList>
            <person name="Bhardwaj A."/>
            <person name="Kaur J."/>
            <person name="Wuest M."/>
            <person name="Wuest F."/>
        </authorList>
    </citation>
    <scope>NUCLEOTIDE SEQUENCE [LARGE SCALE GENOMIC DNA]</scope>
    <source>
        <strain evidence="8">S2_018_000_R2_106</strain>
    </source>
</reference>
<organism evidence="8 9">
    <name type="scientific">Blastochloris viridis</name>
    <name type="common">Rhodopseudomonas viridis</name>
    <dbReference type="NCBI Taxonomy" id="1079"/>
    <lineage>
        <taxon>Bacteria</taxon>
        <taxon>Pseudomonadati</taxon>
        <taxon>Pseudomonadota</taxon>
        <taxon>Alphaproteobacteria</taxon>
        <taxon>Hyphomicrobiales</taxon>
        <taxon>Blastochloridaceae</taxon>
        <taxon>Blastochloris</taxon>
    </lineage>
</organism>
<dbReference type="PANTHER" id="PTHR46986">
    <property type="entry name" value="ENDORIBONUCLEASE YBEY, CHLOROPLASTIC"/>
    <property type="match status" value="1"/>
</dbReference>
<feature type="binding site" evidence="7">
    <location>
        <position position="85"/>
    </location>
    <ligand>
        <name>Zn(2+)</name>
        <dbReference type="ChEBI" id="CHEBI:29105"/>
        <note>catalytic</note>
    </ligand>
</feature>
<evidence type="ECO:0000313" key="8">
    <source>
        <dbReference type="EMBL" id="TKW62112.1"/>
    </source>
</evidence>
<dbReference type="Proteomes" id="UP000320948">
    <property type="component" value="Unassembled WGS sequence"/>
</dbReference>
<dbReference type="SUPFAM" id="SSF55486">
    <property type="entry name" value="Metalloproteases ('zincins'), catalytic domain"/>
    <property type="match status" value="1"/>
</dbReference>
<dbReference type="GO" id="GO:0006364">
    <property type="term" value="P:rRNA processing"/>
    <property type="evidence" value="ECO:0007669"/>
    <property type="project" value="UniProtKB-UniRule"/>
</dbReference>
<dbReference type="InterPro" id="IPR023091">
    <property type="entry name" value="MetalPrtase_cat_dom_sf_prd"/>
</dbReference>
<name>A0A6N4RDP8_BLAVI</name>
<comment type="caution">
    <text evidence="8">The sequence shown here is derived from an EMBL/GenBank/DDBJ whole genome shotgun (WGS) entry which is preliminary data.</text>
</comment>
<feature type="binding site" evidence="7">
    <location>
        <position position="89"/>
    </location>
    <ligand>
        <name>Zn(2+)</name>
        <dbReference type="ChEBI" id="CHEBI:29105"/>
        <note>catalytic</note>
    </ligand>
</feature>
<keyword evidence="5 7" id="KW-0378">Hydrolase</keyword>
<dbReference type="Gene3D" id="3.40.390.30">
    <property type="entry name" value="Metalloproteases ('zincins'), catalytic domain"/>
    <property type="match status" value="1"/>
</dbReference>
<dbReference type="Pfam" id="PF02130">
    <property type="entry name" value="YbeY"/>
    <property type="match status" value="1"/>
</dbReference>
<dbReference type="NCBIfam" id="TIGR00043">
    <property type="entry name" value="rRNA maturation RNase YbeY"/>
    <property type="match status" value="1"/>
</dbReference>
<keyword evidence="2 7" id="KW-0540">Nuclease</keyword>
<keyword evidence="7" id="KW-0690">Ribosome biogenesis</keyword>
<keyword evidence="7" id="KW-0963">Cytoplasm</keyword>